<dbReference type="AlphaFoldDB" id="X1TZ42"/>
<reference evidence="1" key="1">
    <citation type="journal article" date="2014" name="Front. Microbiol.">
        <title>High frequency of phylogenetically diverse reductive dehalogenase-homologous genes in deep subseafloor sedimentary metagenomes.</title>
        <authorList>
            <person name="Kawai M."/>
            <person name="Futagami T."/>
            <person name="Toyoda A."/>
            <person name="Takaki Y."/>
            <person name="Nishi S."/>
            <person name="Hori S."/>
            <person name="Arai W."/>
            <person name="Tsubouchi T."/>
            <person name="Morono Y."/>
            <person name="Uchiyama I."/>
            <person name="Ito T."/>
            <person name="Fujiyama A."/>
            <person name="Inagaki F."/>
            <person name="Takami H."/>
        </authorList>
    </citation>
    <scope>NUCLEOTIDE SEQUENCE</scope>
    <source>
        <strain evidence="1">Expedition CK06-06</strain>
    </source>
</reference>
<sequence>MSEIKIFVDISESTTGKVVICQENATKLGIKNGSSAEIENPDNSKKTTAVIEISNMVLDFAGQVSKNIVDALEFTGVELIIR</sequence>
<accession>X1TZ42</accession>
<evidence type="ECO:0000313" key="1">
    <source>
        <dbReference type="EMBL" id="GAI96636.1"/>
    </source>
</evidence>
<gene>
    <name evidence="1" type="ORF">S12H4_29337</name>
</gene>
<proteinExistence type="predicted"/>
<feature type="non-terminal residue" evidence="1">
    <location>
        <position position="82"/>
    </location>
</feature>
<organism evidence="1">
    <name type="scientific">marine sediment metagenome</name>
    <dbReference type="NCBI Taxonomy" id="412755"/>
    <lineage>
        <taxon>unclassified sequences</taxon>
        <taxon>metagenomes</taxon>
        <taxon>ecological metagenomes</taxon>
    </lineage>
</organism>
<name>X1TZ42_9ZZZZ</name>
<dbReference type="EMBL" id="BARW01016914">
    <property type="protein sequence ID" value="GAI96636.1"/>
    <property type="molecule type" value="Genomic_DNA"/>
</dbReference>
<protein>
    <submittedName>
        <fullName evidence="1">Uncharacterized protein</fullName>
    </submittedName>
</protein>
<comment type="caution">
    <text evidence="1">The sequence shown here is derived from an EMBL/GenBank/DDBJ whole genome shotgun (WGS) entry which is preliminary data.</text>
</comment>